<feature type="region of interest" description="Disordered" evidence="1">
    <location>
        <begin position="1"/>
        <end position="24"/>
    </location>
</feature>
<dbReference type="RefSeq" id="WP_200343569.1">
    <property type="nucleotide sequence ID" value="NZ_NRRL01000144.1"/>
</dbReference>
<accession>A0ABS1DMZ3</accession>
<reference evidence="2 3" key="1">
    <citation type="journal article" date="2020" name="Microorganisms">
        <title>Osmotic Adaptation and Compatible Solute Biosynthesis of Phototrophic Bacteria as Revealed from Genome Analyses.</title>
        <authorList>
            <person name="Imhoff J.F."/>
            <person name="Rahn T."/>
            <person name="Kunzel S."/>
            <person name="Keller A."/>
            <person name="Neulinger S.C."/>
        </authorList>
    </citation>
    <scope>NUCLEOTIDE SEQUENCE [LARGE SCALE GENOMIC DNA]</scope>
    <source>
        <strain evidence="2 3">DSM 9895</strain>
    </source>
</reference>
<evidence type="ECO:0000313" key="2">
    <source>
        <dbReference type="EMBL" id="MBK1671093.1"/>
    </source>
</evidence>
<gene>
    <name evidence="2" type="ORF">CKO28_24095</name>
</gene>
<evidence type="ECO:0000313" key="3">
    <source>
        <dbReference type="Proteomes" id="UP001296873"/>
    </source>
</evidence>
<sequence length="140" mass="15749">MIAEAPFRAEDGGRSTSKRPRQRNDCTVRALAVATGVSYDAAYDELKAAGRKASRKFRFREWASKSRLGGCAFAWEAFPAVKGQKRMNPERFCRERPHGTYILKTAKHVFAVVDGVVIDEEPVRADRCVYGAWRVVPADR</sequence>
<comment type="caution">
    <text evidence="2">The sequence shown here is derived from an EMBL/GenBank/DDBJ whole genome shotgun (WGS) entry which is preliminary data.</text>
</comment>
<proteinExistence type="predicted"/>
<name>A0ABS1DMZ3_9PROT</name>
<dbReference type="Proteomes" id="UP001296873">
    <property type="component" value="Unassembled WGS sequence"/>
</dbReference>
<protein>
    <submittedName>
        <fullName evidence="2">Uncharacterized protein</fullName>
    </submittedName>
</protein>
<dbReference type="EMBL" id="NRRL01000144">
    <property type="protein sequence ID" value="MBK1671093.1"/>
    <property type="molecule type" value="Genomic_DNA"/>
</dbReference>
<evidence type="ECO:0000256" key="1">
    <source>
        <dbReference type="SAM" id="MobiDB-lite"/>
    </source>
</evidence>
<keyword evidence="3" id="KW-1185">Reference proteome</keyword>
<organism evidence="2 3">
    <name type="scientific">Rhodovibrio sodomensis</name>
    <dbReference type="NCBI Taxonomy" id="1088"/>
    <lineage>
        <taxon>Bacteria</taxon>
        <taxon>Pseudomonadati</taxon>
        <taxon>Pseudomonadota</taxon>
        <taxon>Alphaproteobacteria</taxon>
        <taxon>Rhodospirillales</taxon>
        <taxon>Rhodovibrionaceae</taxon>
        <taxon>Rhodovibrio</taxon>
    </lineage>
</organism>